<name>A0A0A9FA77_ARUDO</name>
<reference evidence="1" key="1">
    <citation type="submission" date="2014-09" db="EMBL/GenBank/DDBJ databases">
        <authorList>
            <person name="Magalhaes I.L.F."/>
            <person name="Oliveira U."/>
            <person name="Santos F.R."/>
            <person name="Vidigal T.H.D.A."/>
            <person name="Brescovit A.D."/>
            <person name="Santos A.J."/>
        </authorList>
    </citation>
    <scope>NUCLEOTIDE SEQUENCE</scope>
    <source>
        <tissue evidence="1">Shoot tissue taken approximately 20 cm above the soil surface</tissue>
    </source>
</reference>
<evidence type="ECO:0000313" key="1">
    <source>
        <dbReference type="EMBL" id="JAE08089.1"/>
    </source>
</evidence>
<accession>A0A0A9FA77</accession>
<dbReference type="AlphaFoldDB" id="A0A0A9FA77"/>
<proteinExistence type="predicted"/>
<organism evidence="1">
    <name type="scientific">Arundo donax</name>
    <name type="common">Giant reed</name>
    <name type="synonym">Donax arundinaceus</name>
    <dbReference type="NCBI Taxonomy" id="35708"/>
    <lineage>
        <taxon>Eukaryota</taxon>
        <taxon>Viridiplantae</taxon>
        <taxon>Streptophyta</taxon>
        <taxon>Embryophyta</taxon>
        <taxon>Tracheophyta</taxon>
        <taxon>Spermatophyta</taxon>
        <taxon>Magnoliopsida</taxon>
        <taxon>Liliopsida</taxon>
        <taxon>Poales</taxon>
        <taxon>Poaceae</taxon>
        <taxon>PACMAD clade</taxon>
        <taxon>Arundinoideae</taxon>
        <taxon>Arundineae</taxon>
        <taxon>Arundo</taxon>
    </lineage>
</organism>
<dbReference type="EMBL" id="GBRH01189807">
    <property type="protein sequence ID" value="JAE08089.1"/>
    <property type="molecule type" value="Transcribed_RNA"/>
</dbReference>
<sequence length="67" mass="7780">MHIRQNKSYSKKLFCDFHAAIGEVINTPTPVIIRIVHIIKISYDIILTALFECRRKKKSKRAVTVLL</sequence>
<reference evidence="1" key="2">
    <citation type="journal article" date="2015" name="Data Brief">
        <title>Shoot transcriptome of the giant reed, Arundo donax.</title>
        <authorList>
            <person name="Barrero R.A."/>
            <person name="Guerrero F.D."/>
            <person name="Moolhuijzen P."/>
            <person name="Goolsby J.A."/>
            <person name="Tidwell J."/>
            <person name="Bellgard S.E."/>
            <person name="Bellgard M.I."/>
        </authorList>
    </citation>
    <scope>NUCLEOTIDE SEQUENCE</scope>
    <source>
        <tissue evidence="1">Shoot tissue taken approximately 20 cm above the soil surface</tissue>
    </source>
</reference>
<protein>
    <submittedName>
        <fullName evidence="1">Uncharacterized protein</fullName>
    </submittedName>
</protein>